<dbReference type="AlphaFoldDB" id="A0A251TWG1"/>
<evidence type="ECO:0000256" key="1">
    <source>
        <dbReference type="SAM" id="MobiDB-lite"/>
    </source>
</evidence>
<evidence type="ECO:0000256" key="2">
    <source>
        <dbReference type="SAM" id="SignalP"/>
    </source>
</evidence>
<dbReference type="PANTHER" id="PTHR33881">
    <property type="entry name" value="NEUROGENIC LOCUS NOTCH-LIKE PROTEIN"/>
    <property type="match status" value="1"/>
</dbReference>
<dbReference type="PANTHER" id="PTHR33881:SF10">
    <property type="entry name" value="SLIT HOMOLOG 2 PROTEIN-LIKE"/>
    <property type="match status" value="1"/>
</dbReference>
<evidence type="ECO:0000313" key="3">
    <source>
        <dbReference type="EMBL" id="OTG15465.1"/>
    </source>
</evidence>
<protein>
    <recommendedName>
        <fullName evidence="5">EGF-like domain-containing protein</fullName>
    </recommendedName>
</protein>
<feature type="compositionally biased region" description="Low complexity" evidence="1">
    <location>
        <begin position="175"/>
        <end position="189"/>
    </location>
</feature>
<feature type="signal peptide" evidence="2">
    <location>
        <begin position="1"/>
        <end position="27"/>
    </location>
</feature>
<evidence type="ECO:0008006" key="5">
    <source>
        <dbReference type="Google" id="ProtNLM"/>
    </source>
</evidence>
<keyword evidence="4" id="KW-1185">Reference proteome</keyword>
<name>A0A251TWG1_HELAN</name>
<feature type="region of interest" description="Disordered" evidence="1">
    <location>
        <begin position="168"/>
        <end position="189"/>
    </location>
</feature>
<feature type="chain" id="PRO_5012354839" description="EGF-like domain-containing protein" evidence="2">
    <location>
        <begin position="28"/>
        <end position="350"/>
    </location>
</feature>
<evidence type="ECO:0000313" key="4">
    <source>
        <dbReference type="Proteomes" id="UP000215914"/>
    </source>
</evidence>
<dbReference type="EMBL" id="CM007898">
    <property type="protein sequence ID" value="OTG15465.1"/>
    <property type="molecule type" value="Genomic_DNA"/>
</dbReference>
<accession>A0A251TWG1</accession>
<sequence length="350" mass="37559">MASSIFSLASTSSMLLVLVFLSSTAKSNFNISSPYIDNLCNGISCGRGNCSVDVARPFSFVCKCDPGWRRTLGSGNEDDLQFLPCVIPNCSMDYSCIPAPPPTPPIPNNISIFDPCYWTYCGEGTCSNNNYTCHCNPGYTNLLNISYFPCFSDCAIGADCSRLGVRSSATTSPPGDSSQGDSSQDYGYGYESPYVQQSGYGAENAPVDEPNYPVHQVCQDYGYGYESLYVQQSGYGAENAPVDEPYYPSQPSYPGYGVYGDEGGYGSYSGYGGDGGYGGEGGYSGYGGYGGYDRYGGDGGYSVYDRSRDEVGYGYESRNTSLYEPSTPSNPFQVNEVSGFFLEASIVLES</sequence>
<gene>
    <name evidence="3" type="ORF">HannXRQ_Chr09g0260681</name>
</gene>
<dbReference type="InParanoid" id="A0A251TWG1"/>
<organism evidence="3 4">
    <name type="scientific">Helianthus annuus</name>
    <name type="common">Common sunflower</name>
    <dbReference type="NCBI Taxonomy" id="4232"/>
    <lineage>
        <taxon>Eukaryota</taxon>
        <taxon>Viridiplantae</taxon>
        <taxon>Streptophyta</taxon>
        <taxon>Embryophyta</taxon>
        <taxon>Tracheophyta</taxon>
        <taxon>Spermatophyta</taxon>
        <taxon>Magnoliopsida</taxon>
        <taxon>eudicotyledons</taxon>
        <taxon>Gunneridae</taxon>
        <taxon>Pentapetalae</taxon>
        <taxon>asterids</taxon>
        <taxon>campanulids</taxon>
        <taxon>Asterales</taxon>
        <taxon>Asteraceae</taxon>
        <taxon>Asteroideae</taxon>
        <taxon>Heliantheae alliance</taxon>
        <taxon>Heliantheae</taxon>
        <taxon>Helianthus</taxon>
    </lineage>
</organism>
<proteinExistence type="predicted"/>
<keyword evidence="2" id="KW-0732">Signal</keyword>
<reference evidence="4" key="1">
    <citation type="journal article" date="2017" name="Nature">
        <title>The sunflower genome provides insights into oil metabolism, flowering and Asterid evolution.</title>
        <authorList>
            <person name="Badouin H."/>
            <person name="Gouzy J."/>
            <person name="Grassa C.J."/>
            <person name="Murat F."/>
            <person name="Staton S.E."/>
            <person name="Cottret L."/>
            <person name="Lelandais-Briere C."/>
            <person name="Owens G.L."/>
            <person name="Carrere S."/>
            <person name="Mayjonade B."/>
            <person name="Legrand L."/>
            <person name="Gill N."/>
            <person name="Kane N.C."/>
            <person name="Bowers J.E."/>
            <person name="Hubner S."/>
            <person name="Bellec A."/>
            <person name="Berard A."/>
            <person name="Berges H."/>
            <person name="Blanchet N."/>
            <person name="Boniface M.C."/>
            <person name="Brunel D."/>
            <person name="Catrice O."/>
            <person name="Chaidir N."/>
            <person name="Claudel C."/>
            <person name="Donnadieu C."/>
            <person name="Faraut T."/>
            <person name="Fievet G."/>
            <person name="Helmstetter N."/>
            <person name="King M."/>
            <person name="Knapp S.J."/>
            <person name="Lai Z."/>
            <person name="Le Paslier M.C."/>
            <person name="Lippi Y."/>
            <person name="Lorenzon L."/>
            <person name="Mandel J.R."/>
            <person name="Marage G."/>
            <person name="Marchand G."/>
            <person name="Marquand E."/>
            <person name="Bret-Mestries E."/>
            <person name="Morien E."/>
            <person name="Nambeesan S."/>
            <person name="Nguyen T."/>
            <person name="Pegot-Espagnet P."/>
            <person name="Pouilly N."/>
            <person name="Raftis F."/>
            <person name="Sallet E."/>
            <person name="Schiex T."/>
            <person name="Thomas J."/>
            <person name="Vandecasteele C."/>
            <person name="Vares D."/>
            <person name="Vear F."/>
            <person name="Vautrin S."/>
            <person name="Crespi M."/>
            <person name="Mangin B."/>
            <person name="Burke J.M."/>
            <person name="Salse J."/>
            <person name="Munos S."/>
            <person name="Vincourt P."/>
            <person name="Rieseberg L.H."/>
            <person name="Langlade N.B."/>
        </authorList>
    </citation>
    <scope>NUCLEOTIDE SEQUENCE [LARGE SCALE GENOMIC DNA]</scope>
    <source>
        <strain evidence="4">cv. SF193</strain>
    </source>
</reference>
<dbReference type="Proteomes" id="UP000215914">
    <property type="component" value="Chromosome 9"/>
</dbReference>